<keyword evidence="5 10" id="KW-0456">Lyase</keyword>
<dbReference type="PROSITE" id="PS51273">
    <property type="entry name" value="GATASE_TYPE_1"/>
    <property type="match status" value="1"/>
</dbReference>
<comment type="pathway">
    <text evidence="10">Cofactor biosynthesis; pyridoxal 5'-phosphate biosynthesis.</text>
</comment>
<dbReference type="UniPathway" id="UPA00245"/>
<evidence type="ECO:0000256" key="11">
    <source>
        <dbReference type="PIRSR" id="PIRSR005639-1"/>
    </source>
</evidence>
<keyword evidence="2 10" id="KW-0378">Hydrolase</keyword>
<keyword evidence="14" id="KW-1185">Reference proteome</keyword>
<dbReference type="PANTHER" id="PTHR31559:SF0">
    <property type="entry name" value="PYRIDOXAL 5'-PHOSPHATE SYNTHASE SUBUNIT SNO1-RELATED"/>
    <property type="match status" value="1"/>
</dbReference>
<dbReference type="Pfam" id="PF01174">
    <property type="entry name" value="SNO"/>
    <property type="match status" value="1"/>
</dbReference>
<keyword evidence="4 10" id="KW-0315">Glutamine amidotransferase</keyword>
<dbReference type="GO" id="GO:1903600">
    <property type="term" value="C:glutaminase complex"/>
    <property type="evidence" value="ECO:0007669"/>
    <property type="project" value="TreeGrafter"/>
</dbReference>
<keyword evidence="13" id="KW-0808">Transferase</keyword>
<dbReference type="AlphaFoldDB" id="E9SAC1"/>
<protein>
    <recommendedName>
        <fullName evidence="10">Pyridoxal 5'-phosphate synthase subunit PdxT</fullName>
        <ecNumber evidence="10">4.3.3.6</ecNumber>
    </recommendedName>
    <alternativeName>
        <fullName evidence="10">Pdx2</fullName>
    </alternativeName>
    <alternativeName>
        <fullName evidence="10">Pyridoxal 5'-phosphate synthase glutaminase subunit</fullName>
        <ecNumber evidence="10">3.5.1.2</ecNumber>
    </alternativeName>
</protein>
<dbReference type="HAMAP" id="MF_01615">
    <property type="entry name" value="PdxT"/>
    <property type="match status" value="1"/>
</dbReference>
<dbReference type="NCBIfam" id="TIGR03800">
    <property type="entry name" value="PLP_synth_Pdx2"/>
    <property type="match status" value="1"/>
</dbReference>
<dbReference type="Proteomes" id="UP000004259">
    <property type="component" value="Unassembled WGS sequence"/>
</dbReference>
<dbReference type="RefSeq" id="WP_002848046.1">
    <property type="nucleotide sequence ID" value="NZ_ADKM02000053.1"/>
</dbReference>
<dbReference type="InterPro" id="IPR021196">
    <property type="entry name" value="PdxT/SNO_CS"/>
</dbReference>
<comment type="catalytic activity">
    <reaction evidence="7 10">
        <text>L-glutamine + H2O = L-glutamate + NH4(+)</text>
        <dbReference type="Rhea" id="RHEA:15889"/>
        <dbReference type="ChEBI" id="CHEBI:15377"/>
        <dbReference type="ChEBI" id="CHEBI:28938"/>
        <dbReference type="ChEBI" id="CHEBI:29985"/>
        <dbReference type="ChEBI" id="CHEBI:58359"/>
        <dbReference type="EC" id="3.5.1.2"/>
    </reaction>
</comment>
<dbReference type="STRING" id="246199.CUS_4512"/>
<evidence type="ECO:0000313" key="14">
    <source>
        <dbReference type="Proteomes" id="UP000004259"/>
    </source>
</evidence>
<feature type="binding site" evidence="10 12">
    <location>
        <begin position="132"/>
        <end position="133"/>
    </location>
    <ligand>
        <name>L-glutamine</name>
        <dbReference type="ChEBI" id="CHEBI:58359"/>
    </ligand>
</feature>
<comment type="catalytic activity">
    <reaction evidence="6 10">
        <text>aldehydo-D-ribose 5-phosphate + D-glyceraldehyde 3-phosphate + L-glutamine = pyridoxal 5'-phosphate + L-glutamate + phosphate + 3 H2O + H(+)</text>
        <dbReference type="Rhea" id="RHEA:31507"/>
        <dbReference type="ChEBI" id="CHEBI:15377"/>
        <dbReference type="ChEBI" id="CHEBI:15378"/>
        <dbReference type="ChEBI" id="CHEBI:29985"/>
        <dbReference type="ChEBI" id="CHEBI:43474"/>
        <dbReference type="ChEBI" id="CHEBI:58273"/>
        <dbReference type="ChEBI" id="CHEBI:58359"/>
        <dbReference type="ChEBI" id="CHEBI:59776"/>
        <dbReference type="ChEBI" id="CHEBI:597326"/>
        <dbReference type="EC" id="4.3.3.6"/>
    </reaction>
</comment>
<dbReference type="GO" id="GO:0006543">
    <property type="term" value="P:L-glutamine catabolic process"/>
    <property type="evidence" value="ECO:0007669"/>
    <property type="project" value="UniProtKB-UniRule"/>
</dbReference>
<evidence type="ECO:0000256" key="5">
    <source>
        <dbReference type="ARBA" id="ARBA00023239"/>
    </source>
</evidence>
<dbReference type="PIRSF" id="PIRSF005639">
    <property type="entry name" value="Glut_amidoT_SNO"/>
    <property type="match status" value="1"/>
</dbReference>
<dbReference type="CDD" id="cd01749">
    <property type="entry name" value="GATase1_PB"/>
    <property type="match status" value="1"/>
</dbReference>
<dbReference type="GO" id="GO:0005829">
    <property type="term" value="C:cytosol"/>
    <property type="evidence" value="ECO:0007669"/>
    <property type="project" value="TreeGrafter"/>
</dbReference>
<evidence type="ECO:0000256" key="7">
    <source>
        <dbReference type="ARBA" id="ARBA00049534"/>
    </source>
</evidence>
<dbReference type="GO" id="GO:0008614">
    <property type="term" value="P:pyridoxine metabolic process"/>
    <property type="evidence" value="ECO:0007669"/>
    <property type="project" value="TreeGrafter"/>
</dbReference>
<dbReference type="InterPro" id="IPR029062">
    <property type="entry name" value="Class_I_gatase-like"/>
</dbReference>
<feature type="active site" description="Charge relay system" evidence="10 11">
    <location>
        <position position="170"/>
    </location>
</feature>
<dbReference type="PANTHER" id="PTHR31559">
    <property type="entry name" value="PYRIDOXAL 5'-PHOSPHATE SYNTHASE SUBUNIT SNO"/>
    <property type="match status" value="1"/>
</dbReference>
<evidence type="ECO:0000256" key="12">
    <source>
        <dbReference type="PIRSR" id="PIRSR005639-2"/>
    </source>
</evidence>
<name>E9SAC1_RUMAL</name>
<dbReference type="FunFam" id="3.40.50.880:FF:000010">
    <property type="entry name" value="uncharacterized protein LOC100176842 isoform X2"/>
    <property type="match status" value="1"/>
</dbReference>
<evidence type="ECO:0000256" key="3">
    <source>
        <dbReference type="ARBA" id="ARBA00022898"/>
    </source>
</evidence>
<reference evidence="13 14" key="1">
    <citation type="submission" date="2011-02" db="EMBL/GenBank/DDBJ databases">
        <authorList>
            <person name="Nelson K.E."/>
            <person name="Sutton G."/>
            <person name="Torralba M."/>
            <person name="Durkin S."/>
            <person name="Harkins D."/>
            <person name="Montgomery R."/>
            <person name="Ziemer C."/>
            <person name="Klaassens E."/>
            <person name="Ocuiv P."/>
            <person name="Morrison M."/>
        </authorList>
    </citation>
    <scope>NUCLEOTIDE SEQUENCE [LARGE SCALE GENOMIC DNA]</scope>
    <source>
        <strain evidence="13 14">8</strain>
    </source>
</reference>
<dbReference type="InterPro" id="IPR002161">
    <property type="entry name" value="PdxT/SNO"/>
</dbReference>
<evidence type="ECO:0000256" key="2">
    <source>
        <dbReference type="ARBA" id="ARBA00022801"/>
    </source>
</evidence>
<dbReference type="GO" id="GO:0004359">
    <property type="term" value="F:glutaminase activity"/>
    <property type="evidence" value="ECO:0007669"/>
    <property type="project" value="UniProtKB-UniRule"/>
</dbReference>
<evidence type="ECO:0000256" key="6">
    <source>
        <dbReference type="ARBA" id="ARBA00047992"/>
    </source>
</evidence>
<dbReference type="PROSITE" id="PS01236">
    <property type="entry name" value="PDXT_SNO_1"/>
    <property type="match status" value="1"/>
</dbReference>
<dbReference type="GO" id="GO:0016740">
    <property type="term" value="F:transferase activity"/>
    <property type="evidence" value="ECO:0007669"/>
    <property type="project" value="UniProtKB-KW"/>
</dbReference>
<dbReference type="OrthoDB" id="9810320at2"/>
<dbReference type="GO" id="GO:0036381">
    <property type="term" value="F:pyridoxal 5'-phosphate synthase (glutamine hydrolysing) activity"/>
    <property type="evidence" value="ECO:0007669"/>
    <property type="project" value="UniProtKB-UniRule"/>
</dbReference>
<dbReference type="eggNOG" id="COG0311">
    <property type="taxonomic scope" value="Bacteria"/>
</dbReference>
<comment type="function">
    <text evidence="8 10">Catalyzes the hydrolysis of glutamine to glutamate and ammonia as part of the biosynthesis of pyridoxal 5'-phosphate. The resulting ammonia molecule is channeled to the active site of PdxS.</text>
</comment>
<comment type="similarity">
    <text evidence="1 10">Belongs to the glutaminase PdxT/SNO family.</text>
</comment>
<evidence type="ECO:0000256" key="10">
    <source>
        <dbReference type="HAMAP-Rule" id="MF_01615"/>
    </source>
</evidence>
<accession>E9SAC1</accession>
<dbReference type="EC" id="4.3.3.6" evidence="10"/>
<gene>
    <name evidence="10 13" type="primary">pdxT</name>
    <name evidence="13" type="ORF">CUS_4512</name>
</gene>
<dbReference type="GO" id="GO:0042823">
    <property type="term" value="P:pyridoxal phosphate biosynthetic process"/>
    <property type="evidence" value="ECO:0007669"/>
    <property type="project" value="UniProtKB-UniRule"/>
</dbReference>
<evidence type="ECO:0000313" key="13">
    <source>
        <dbReference type="EMBL" id="EGC03769.1"/>
    </source>
</evidence>
<evidence type="ECO:0000256" key="4">
    <source>
        <dbReference type="ARBA" id="ARBA00022962"/>
    </source>
</evidence>
<evidence type="ECO:0000256" key="9">
    <source>
        <dbReference type="ARBA" id="ARBA00064749"/>
    </source>
</evidence>
<comment type="subunit">
    <text evidence="9 10">In the presence of PdxS, forms a dodecamer of heterodimers. Only shows activity in the heterodimer.</text>
</comment>
<dbReference type="EC" id="3.5.1.2" evidence="10"/>
<dbReference type="EMBL" id="ADKM02000053">
    <property type="protein sequence ID" value="EGC03769.1"/>
    <property type="molecule type" value="Genomic_DNA"/>
</dbReference>
<feature type="binding site" evidence="10 12">
    <location>
        <position position="106"/>
    </location>
    <ligand>
        <name>L-glutamine</name>
        <dbReference type="ChEBI" id="CHEBI:58359"/>
    </ligand>
</feature>
<feature type="binding site" evidence="10 12">
    <location>
        <begin position="47"/>
        <end position="49"/>
    </location>
    <ligand>
        <name>L-glutamine</name>
        <dbReference type="ChEBI" id="CHEBI:58359"/>
    </ligand>
</feature>
<dbReference type="PROSITE" id="PS51130">
    <property type="entry name" value="PDXT_SNO_2"/>
    <property type="match status" value="1"/>
</dbReference>
<comment type="caution">
    <text evidence="13">The sequence shown here is derived from an EMBL/GenBank/DDBJ whole genome shotgun (WGS) entry which is preliminary data.</text>
</comment>
<feature type="active site" description="Charge relay system" evidence="10 11">
    <location>
        <position position="168"/>
    </location>
</feature>
<dbReference type="Gene3D" id="3.40.50.880">
    <property type="match status" value="1"/>
</dbReference>
<feature type="active site" description="Nucleophile" evidence="10 11">
    <location>
        <position position="79"/>
    </location>
</feature>
<dbReference type="SUPFAM" id="SSF52317">
    <property type="entry name" value="Class I glutamine amidotransferase-like"/>
    <property type="match status" value="1"/>
</dbReference>
<sequence length="191" mass="21136">MRIGVLAVQGAFAEHSAKVCQLGAEAVEIRKRHDIQTELDGLILPGGESTAMRKLLTELDLLEPLKEMIQNGLPVFGTCAGMILLAKEISGGGTPCFGTLDISVHRNAYGRQLGSFRCVDIFAGKEIEMPFIRAPYATNVRDNVTVLASHDNRIVAVRQDNQLATAFHPELTEDFTVYEYFFQTIAKRLRK</sequence>
<keyword evidence="3 10" id="KW-0663">Pyridoxal phosphate</keyword>
<organism evidence="13 14">
    <name type="scientific">Ruminococcus albus 8</name>
    <dbReference type="NCBI Taxonomy" id="246199"/>
    <lineage>
        <taxon>Bacteria</taxon>
        <taxon>Bacillati</taxon>
        <taxon>Bacillota</taxon>
        <taxon>Clostridia</taxon>
        <taxon>Eubacteriales</taxon>
        <taxon>Oscillospiraceae</taxon>
        <taxon>Ruminococcus</taxon>
    </lineage>
</organism>
<evidence type="ECO:0000256" key="8">
    <source>
        <dbReference type="ARBA" id="ARBA00054599"/>
    </source>
</evidence>
<evidence type="ECO:0000256" key="1">
    <source>
        <dbReference type="ARBA" id="ARBA00008345"/>
    </source>
</evidence>
<proteinExistence type="inferred from homology"/>